<dbReference type="EMBL" id="BAABAT010000061">
    <property type="protein sequence ID" value="GAA4263115.1"/>
    <property type="molecule type" value="Genomic_DNA"/>
</dbReference>
<sequence>MSDVDDAGVPASIAAAWGLRERAGYGPRPGLSLERIVEAGVRVAAAEGLAAVSMVRLGKELGTSAMALYRYVAAKDELLDLMLDAGVGAPPGEPPGAEPGWRPGLQRWARAYLDALLGAPWTLQVPVGAPPITPNQIAWLERCLAALAGTALAEREKLSVVMLLSGFVRSWAGTAAAAMRGPGERPPIDYGRALTRLADPARFPAVAAAIAGGAIDDDATYDAEAEFTFGLTRVLDGIAALVDGSHRSA</sequence>
<evidence type="ECO:0000313" key="6">
    <source>
        <dbReference type="EMBL" id="GAA4263115.1"/>
    </source>
</evidence>
<keyword evidence="2 4" id="KW-0238">DNA-binding</keyword>
<dbReference type="InterPro" id="IPR001647">
    <property type="entry name" value="HTH_TetR"/>
</dbReference>
<dbReference type="PANTHER" id="PTHR30055:SF151">
    <property type="entry name" value="TRANSCRIPTIONAL REGULATORY PROTEIN"/>
    <property type="match status" value="1"/>
</dbReference>
<dbReference type="Gene3D" id="1.10.357.10">
    <property type="entry name" value="Tetracycline Repressor, domain 2"/>
    <property type="match status" value="1"/>
</dbReference>
<dbReference type="SUPFAM" id="SSF46689">
    <property type="entry name" value="Homeodomain-like"/>
    <property type="match status" value="1"/>
</dbReference>
<feature type="domain" description="HTH tetR-type" evidence="5">
    <location>
        <begin position="30"/>
        <end position="90"/>
    </location>
</feature>
<gene>
    <name evidence="6" type="ORF">GCM10022255_104740</name>
</gene>
<evidence type="ECO:0000256" key="3">
    <source>
        <dbReference type="ARBA" id="ARBA00023163"/>
    </source>
</evidence>
<reference evidence="7" key="1">
    <citation type="journal article" date="2019" name="Int. J. Syst. Evol. Microbiol.">
        <title>The Global Catalogue of Microorganisms (GCM) 10K type strain sequencing project: providing services to taxonomists for standard genome sequencing and annotation.</title>
        <authorList>
            <consortium name="The Broad Institute Genomics Platform"/>
            <consortium name="The Broad Institute Genome Sequencing Center for Infectious Disease"/>
            <person name="Wu L."/>
            <person name="Ma J."/>
        </authorList>
    </citation>
    <scope>NUCLEOTIDE SEQUENCE [LARGE SCALE GENOMIC DNA]</scope>
    <source>
        <strain evidence="7">JCM 17441</strain>
    </source>
</reference>
<evidence type="ECO:0000313" key="7">
    <source>
        <dbReference type="Proteomes" id="UP001500620"/>
    </source>
</evidence>
<dbReference type="RefSeq" id="WP_345141829.1">
    <property type="nucleotide sequence ID" value="NZ_BAABAT010000061.1"/>
</dbReference>
<dbReference type="InterPro" id="IPR050109">
    <property type="entry name" value="HTH-type_TetR-like_transc_reg"/>
</dbReference>
<keyword evidence="7" id="KW-1185">Reference proteome</keyword>
<proteinExistence type="predicted"/>
<evidence type="ECO:0000256" key="1">
    <source>
        <dbReference type="ARBA" id="ARBA00023015"/>
    </source>
</evidence>
<name>A0ABP8DSV7_9ACTN</name>
<dbReference type="PANTHER" id="PTHR30055">
    <property type="entry name" value="HTH-TYPE TRANSCRIPTIONAL REGULATOR RUTR"/>
    <property type="match status" value="1"/>
</dbReference>
<feature type="DNA-binding region" description="H-T-H motif" evidence="4">
    <location>
        <begin position="53"/>
        <end position="72"/>
    </location>
</feature>
<accession>A0ABP8DSV7</accession>
<dbReference type="InterPro" id="IPR036271">
    <property type="entry name" value="Tet_transcr_reg_TetR-rel_C_sf"/>
</dbReference>
<keyword evidence="1" id="KW-0805">Transcription regulation</keyword>
<dbReference type="Pfam" id="PF00440">
    <property type="entry name" value="TetR_N"/>
    <property type="match status" value="1"/>
</dbReference>
<dbReference type="Pfam" id="PF02909">
    <property type="entry name" value="TetR_C_1"/>
    <property type="match status" value="1"/>
</dbReference>
<keyword evidence="3" id="KW-0804">Transcription</keyword>
<dbReference type="Gene3D" id="1.10.10.60">
    <property type="entry name" value="Homeodomain-like"/>
    <property type="match status" value="1"/>
</dbReference>
<protein>
    <submittedName>
        <fullName evidence="6">TetR/AcrR family transcriptional regulator</fullName>
    </submittedName>
</protein>
<comment type="caution">
    <text evidence="6">The sequence shown here is derived from an EMBL/GenBank/DDBJ whole genome shotgun (WGS) entry which is preliminary data.</text>
</comment>
<evidence type="ECO:0000256" key="4">
    <source>
        <dbReference type="PROSITE-ProRule" id="PRU00335"/>
    </source>
</evidence>
<evidence type="ECO:0000256" key="2">
    <source>
        <dbReference type="ARBA" id="ARBA00023125"/>
    </source>
</evidence>
<dbReference type="SUPFAM" id="SSF48498">
    <property type="entry name" value="Tetracyclin repressor-like, C-terminal domain"/>
    <property type="match status" value="1"/>
</dbReference>
<dbReference type="PROSITE" id="PS50977">
    <property type="entry name" value="HTH_TETR_2"/>
    <property type="match status" value="1"/>
</dbReference>
<evidence type="ECO:0000259" key="5">
    <source>
        <dbReference type="PROSITE" id="PS50977"/>
    </source>
</evidence>
<dbReference type="InterPro" id="IPR009057">
    <property type="entry name" value="Homeodomain-like_sf"/>
</dbReference>
<dbReference type="Proteomes" id="UP001500620">
    <property type="component" value="Unassembled WGS sequence"/>
</dbReference>
<dbReference type="InterPro" id="IPR004111">
    <property type="entry name" value="Repressor_TetR_C"/>
</dbReference>
<organism evidence="6 7">
    <name type="scientific">Dactylosporangium darangshiense</name>
    <dbReference type="NCBI Taxonomy" id="579108"/>
    <lineage>
        <taxon>Bacteria</taxon>
        <taxon>Bacillati</taxon>
        <taxon>Actinomycetota</taxon>
        <taxon>Actinomycetes</taxon>
        <taxon>Micromonosporales</taxon>
        <taxon>Micromonosporaceae</taxon>
        <taxon>Dactylosporangium</taxon>
    </lineage>
</organism>